<comment type="similarity">
    <text evidence="1">Belongs to the plant LTP family.</text>
</comment>
<dbReference type="GO" id="GO:0006869">
    <property type="term" value="P:lipid transport"/>
    <property type="evidence" value="ECO:0007669"/>
    <property type="project" value="InterPro"/>
</dbReference>
<dbReference type="PaxDb" id="4097-A0A1S4C1T6"/>
<dbReference type="Gene3D" id="1.10.110.10">
    <property type="entry name" value="Plant lipid-transfer and hydrophobic proteins"/>
    <property type="match status" value="1"/>
</dbReference>
<dbReference type="PANTHER" id="PTHR33076">
    <property type="entry name" value="NON-SPECIFIC LIPID-TRANSFER PROTEIN 2-RELATED"/>
    <property type="match status" value="1"/>
</dbReference>
<feature type="chain" id="PRO_5010373764" evidence="4">
    <location>
        <begin position="22"/>
        <end position="114"/>
    </location>
</feature>
<protein>
    <submittedName>
        <fullName evidence="6">Non-specific lipid-transfer protein-like</fullName>
    </submittedName>
</protein>
<dbReference type="CDD" id="cd01960">
    <property type="entry name" value="nsLTP1"/>
    <property type="match status" value="1"/>
</dbReference>
<dbReference type="KEGG" id="nta:107814244"/>
<dbReference type="SUPFAM" id="SSF47699">
    <property type="entry name" value="Bifunctional inhibitor/lipid-transfer protein/seed storage 2S albumin"/>
    <property type="match status" value="1"/>
</dbReference>
<evidence type="ECO:0000256" key="4">
    <source>
        <dbReference type="SAM" id="SignalP"/>
    </source>
</evidence>
<dbReference type="OMA" id="AISCEND"/>
<dbReference type="InterPro" id="IPR000528">
    <property type="entry name" value="Plant_nsLTP"/>
</dbReference>
<dbReference type="AlphaFoldDB" id="A0A1S4C1T6"/>
<dbReference type="PRINTS" id="PR00382">
    <property type="entry name" value="LIPIDTRNSFER"/>
</dbReference>
<dbReference type="InterPro" id="IPR036312">
    <property type="entry name" value="Bifun_inhib/LTP/seed_sf"/>
</dbReference>
<gene>
    <name evidence="6" type="primary">LOC107814244</name>
</gene>
<reference evidence="6" key="1">
    <citation type="submission" date="2025-08" db="UniProtKB">
        <authorList>
            <consortium name="RefSeq"/>
        </authorList>
    </citation>
    <scope>IDENTIFICATION</scope>
</reference>
<evidence type="ECO:0000256" key="1">
    <source>
        <dbReference type="ARBA" id="ARBA00009748"/>
    </source>
</evidence>
<sequence>MSNVQILALVTLALIIVQTKADKIECDDLIPQMSSCHGFLLSQSATPSQECCVILQDLSRDVVTSQPNRQAMCQCYKAATLTFPIDIQKAQRLPQLCNFTSTMPIDPNVDCSKV</sequence>
<evidence type="ECO:0000259" key="5">
    <source>
        <dbReference type="Pfam" id="PF00234"/>
    </source>
</evidence>
<dbReference type="RefSeq" id="XP_016495107.1">
    <property type="nucleotide sequence ID" value="XM_016639621.1"/>
</dbReference>
<name>A0A1S4C1T6_TOBAC</name>
<dbReference type="InterPro" id="IPR016140">
    <property type="entry name" value="Bifunc_inhib/LTP/seed_store"/>
</dbReference>
<dbReference type="GO" id="GO:0008289">
    <property type="term" value="F:lipid binding"/>
    <property type="evidence" value="ECO:0007669"/>
    <property type="project" value="UniProtKB-KW"/>
</dbReference>
<dbReference type="STRING" id="4097.A0A1S4C1T6"/>
<dbReference type="Pfam" id="PF00234">
    <property type="entry name" value="Tryp_alpha_amyl"/>
    <property type="match status" value="1"/>
</dbReference>
<proteinExistence type="inferred from homology"/>
<dbReference type="OrthoDB" id="1876592at2759"/>
<keyword evidence="2" id="KW-0813">Transport</keyword>
<feature type="domain" description="Bifunctional inhibitor/plant lipid transfer protein/seed storage helical" evidence="5">
    <location>
        <begin position="26"/>
        <end position="111"/>
    </location>
</feature>
<keyword evidence="4" id="KW-0732">Signal</keyword>
<evidence type="ECO:0000313" key="6">
    <source>
        <dbReference type="RefSeq" id="XP_016495107.1"/>
    </source>
</evidence>
<feature type="signal peptide" evidence="4">
    <location>
        <begin position="1"/>
        <end position="21"/>
    </location>
</feature>
<keyword evidence="3" id="KW-0446">Lipid-binding</keyword>
<organism evidence="6">
    <name type="scientific">Nicotiana tabacum</name>
    <name type="common">Common tobacco</name>
    <dbReference type="NCBI Taxonomy" id="4097"/>
    <lineage>
        <taxon>Eukaryota</taxon>
        <taxon>Viridiplantae</taxon>
        <taxon>Streptophyta</taxon>
        <taxon>Embryophyta</taxon>
        <taxon>Tracheophyta</taxon>
        <taxon>Spermatophyta</taxon>
        <taxon>Magnoliopsida</taxon>
        <taxon>eudicotyledons</taxon>
        <taxon>Gunneridae</taxon>
        <taxon>Pentapetalae</taxon>
        <taxon>asterids</taxon>
        <taxon>lamiids</taxon>
        <taxon>Solanales</taxon>
        <taxon>Solanaceae</taxon>
        <taxon>Nicotianoideae</taxon>
        <taxon>Nicotianeae</taxon>
        <taxon>Nicotiana</taxon>
    </lineage>
</organism>
<evidence type="ECO:0000256" key="2">
    <source>
        <dbReference type="ARBA" id="ARBA00022448"/>
    </source>
</evidence>
<evidence type="ECO:0000256" key="3">
    <source>
        <dbReference type="ARBA" id="ARBA00023121"/>
    </source>
</evidence>
<accession>A0A1S4C1T6</accession>